<evidence type="ECO:0000256" key="5">
    <source>
        <dbReference type="ARBA" id="ARBA00022771"/>
    </source>
</evidence>
<evidence type="ECO:0000256" key="9">
    <source>
        <dbReference type="ARBA" id="ARBA00023242"/>
    </source>
</evidence>
<dbReference type="SUPFAM" id="SSF57667">
    <property type="entry name" value="beta-beta-alpha zinc fingers"/>
    <property type="match status" value="7"/>
</dbReference>
<dbReference type="InterPro" id="IPR050826">
    <property type="entry name" value="Krueppel_C2H2_ZnFinger"/>
</dbReference>
<comment type="similarity">
    <text evidence="2">Belongs to the krueppel C2H2-type zinc-finger protein family.</text>
</comment>
<evidence type="ECO:0000313" key="14">
    <source>
        <dbReference type="RefSeq" id="XP_030747162.1"/>
    </source>
</evidence>
<keyword evidence="6" id="KW-0862">Zinc</keyword>
<feature type="domain" description="C2H2-type" evidence="12">
    <location>
        <begin position="441"/>
        <end position="468"/>
    </location>
</feature>
<feature type="compositionally biased region" description="Acidic residues" evidence="11">
    <location>
        <begin position="192"/>
        <end position="206"/>
    </location>
</feature>
<feature type="region of interest" description="Disordered" evidence="11">
    <location>
        <begin position="142"/>
        <end position="223"/>
    </location>
</feature>
<keyword evidence="3" id="KW-0479">Metal-binding</keyword>
<dbReference type="InterPro" id="IPR036236">
    <property type="entry name" value="Znf_C2H2_sf"/>
</dbReference>
<feature type="compositionally biased region" description="Basic and acidic residues" evidence="11">
    <location>
        <begin position="147"/>
        <end position="158"/>
    </location>
</feature>
<dbReference type="PANTHER" id="PTHR24377">
    <property type="entry name" value="IP01015P-RELATED"/>
    <property type="match status" value="1"/>
</dbReference>
<feature type="domain" description="C2H2-type" evidence="12">
    <location>
        <begin position="525"/>
        <end position="553"/>
    </location>
</feature>
<dbReference type="Pfam" id="PF00096">
    <property type="entry name" value="zf-C2H2"/>
    <property type="match status" value="10"/>
</dbReference>
<dbReference type="InterPro" id="IPR013087">
    <property type="entry name" value="Znf_C2H2_type"/>
</dbReference>
<feature type="domain" description="C2H2-type" evidence="12">
    <location>
        <begin position="497"/>
        <end position="524"/>
    </location>
</feature>
<comment type="subcellular location">
    <subcellularLocation>
        <location evidence="1">Nucleus</location>
    </subcellularLocation>
</comment>
<dbReference type="SMART" id="SM00355">
    <property type="entry name" value="ZnF_C2H2"/>
    <property type="match status" value="13"/>
</dbReference>
<protein>
    <submittedName>
        <fullName evidence="14 15">Zinc finger protein 420</fullName>
    </submittedName>
</protein>
<evidence type="ECO:0000256" key="6">
    <source>
        <dbReference type="ARBA" id="ARBA00022833"/>
    </source>
</evidence>
<dbReference type="GO" id="GO:0006355">
    <property type="term" value="P:regulation of DNA-templated transcription"/>
    <property type="evidence" value="ECO:0007669"/>
    <property type="project" value="UniProtKB-ARBA"/>
</dbReference>
<dbReference type="GeneID" id="115875797"/>
<evidence type="ECO:0000256" key="11">
    <source>
        <dbReference type="SAM" id="MobiDB-lite"/>
    </source>
</evidence>
<dbReference type="Proteomes" id="UP000504635">
    <property type="component" value="Unplaced"/>
</dbReference>
<organism evidence="13 17">
    <name type="scientific">Sitophilus oryzae</name>
    <name type="common">Rice weevil</name>
    <name type="synonym">Curculio oryzae</name>
    <dbReference type="NCBI Taxonomy" id="7048"/>
    <lineage>
        <taxon>Eukaryota</taxon>
        <taxon>Metazoa</taxon>
        <taxon>Ecdysozoa</taxon>
        <taxon>Arthropoda</taxon>
        <taxon>Hexapoda</taxon>
        <taxon>Insecta</taxon>
        <taxon>Pterygota</taxon>
        <taxon>Neoptera</taxon>
        <taxon>Endopterygota</taxon>
        <taxon>Coleoptera</taxon>
        <taxon>Polyphaga</taxon>
        <taxon>Cucujiformia</taxon>
        <taxon>Curculionidae</taxon>
        <taxon>Dryophthorinae</taxon>
        <taxon>Sitophilus</taxon>
    </lineage>
</organism>
<dbReference type="CTD" id="41740"/>
<dbReference type="RefSeq" id="XP_030747162.1">
    <property type="nucleotide sequence ID" value="XM_030891302.1"/>
</dbReference>
<dbReference type="OrthoDB" id="654211at2759"/>
<dbReference type="FunFam" id="3.30.160.60:FF:000193">
    <property type="entry name" value="Zinc finger protein 300"/>
    <property type="match status" value="1"/>
</dbReference>
<dbReference type="RefSeq" id="XP_030747165.1">
    <property type="nucleotide sequence ID" value="XM_030891305.1"/>
</dbReference>
<keyword evidence="13" id="KW-1185">Reference proteome</keyword>
<evidence type="ECO:0000313" key="15">
    <source>
        <dbReference type="RefSeq" id="XP_030747163.1"/>
    </source>
</evidence>
<evidence type="ECO:0000256" key="3">
    <source>
        <dbReference type="ARBA" id="ARBA00022723"/>
    </source>
</evidence>
<feature type="compositionally biased region" description="Acidic residues" evidence="11">
    <location>
        <begin position="172"/>
        <end position="185"/>
    </location>
</feature>
<keyword evidence="4" id="KW-0677">Repeat</keyword>
<dbReference type="FunFam" id="3.30.160.60:FF:000271">
    <property type="entry name" value="Zinc finger protein 662"/>
    <property type="match status" value="1"/>
</dbReference>
<evidence type="ECO:0000313" key="16">
    <source>
        <dbReference type="RefSeq" id="XP_030747164.1"/>
    </source>
</evidence>
<evidence type="ECO:0000313" key="13">
    <source>
        <dbReference type="Proteomes" id="UP000504635"/>
    </source>
</evidence>
<reference evidence="14 15" key="1">
    <citation type="submission" date="2025-04" db="UniProtKB">
        <authorList>
            <consortium name="RefSeq"/>
        </authorList>
    </citation>
    <scope>IDENTIFICATION</scope>
    <source>
        <tissue evidence="14 15">Gonads</tissue>
    </source>
</reference>
<dbReference type="GO" id="GO:0008270">
    <property type="term" value="F:zinc ion binding"/>
    <property type="evidence" value="ECO:0007669"/>
    <property type="project" value="UniProtKB-KW"/>
</dbReference>
<gene>
    <name evidence="14 15 16 17" type="primary">LOC115875797</name>
</gene>
<keyword evidence="7" id="KW-0805">Transcription regulation</keyword>
<feature type="compositionally biased region" description="Basic and acidic residues" evidence="11">
    <location>
        <begin position="207"/>
        <end position="223"/>
    </location>
</feature>
<evidence type="ECO:0000256" key="8">
    <source>
        <dbReference type="ARBA" id="ARBA00023163"/>
    </source>
</evidence>
<accession>A0A6J2X859</accession>
<dbReference type="FunFam" id="3.30.160.60:FF:002343">
    <property type="entry name" value="Zinc finger protein 33A"/>
    <property type="match status" value="1"/>
</dbReference>
<evidence type="ECO:0000313" key="17">
    <source>
        <dbReference type="RefSeq" id="XP_030747165.1"/>
    </source>
</evidence>
<dbReference type="GO" id="GO:0005634">
    <property type="term" value="C:nucleus"/>
    <property type="evidence" value="ECO:0007669"/>
    <property type="project" value="UniProtKB-SubCell"/>
</dbReference>
<dbReference type="Gene3D" id="3.30.160.60">
    <property type="entry name" value="Classic Zinc Finger"/>
    <property type="match status" value="11"/>
</dbReference>
<feature type="domain" description="C2H2-type" evidence="12">
    <location>
        <begin position="554"/>
        <end position="583"/>
    </location>
</feature>
<keyword evidence="9" id="KW-0539">Nucleus</keyword>
<keyword evidence="5 10" id="KW-0863">Zinc-finger</keyword>
<feature type="domain" description="C2H2-type" evidence="12">
    <location>
        <begin position="233"/>
        <end position="261"/>
    </location>
</feature>
<feature type="domain" description="C2H2-type" evidence="12">
    <location>
        <begin position="469"/>
        <end position="496"/>
    </location>
</feature>
<evidence type="ECO:0000256" key="10">
    <source>
        <dbReference type="PROSITE-ProRule" id="PRU00042"/>
    </source>
</evidence>
<dbReference type="PROSITE" id="PS50157">
    <property type="entry name" value="ZINC_FINGER_C2H2_2"/>
    <property type="match status" value="12"/>
</dbReference>
<feature type="domain" description="C2H2-type" evidence="12">
    <location>
        <begin position="291"/>
        <end position="314"/>
    </location>
</feature>
<feature type="domain" description="C2H2-type" evidence="12">
    <location>
        <begin position="584"/>
        <end position="611"/>
    </location>
</feature>
<feature type="domain" description="C2H2-type" evidence="12">
    <location>
        <begin position="320"/>
        <end position="342"/>
    </location>
</feature>
<dbReference type="RefSeq" id="XP_030747163.1">
    <property type="nucleotide sequence ID" value="XM_030891303.1"/>
</dbReference>
<feature type="domain" description="C2H2-type" evidence="12">
    <location>
        <begin position="612"/>
        <end position="635"/>
    </location>
</feature>
<dbReference type="AlphaFoldDB" id="A0A6J2X859"/>
<dbReference type="KEGG" id="soy:115875797"/>
<dbReference type="FunFam" id="3.30.160.60:FF:000912">
    <property type="entry name" value="Zinc finger protein 660"/>
    <property type="match status" value="1"/>
</dbReference>
<sequence length="824" mass="94975">MEVKQERNDEEVVKIEPGEPESVVVNPPSDYEILRPVPDSDTPVFVKNFTKNSDGTIEITSEEGVGYTYIIENPEDFEGTEFELGDGEHYIIEEYHGDYDEAAEDGEYETVYIQHVEDSQEETTEVYAIAQEDLIEEHVSETTPEEYNDHDADVHDIKPVVNDEGNDKNDSEQEEQSPADNENVDENLFVTESEEQETVDPLEPMEVDDKHDENDPDWTEGKKSEKDNIALMYECRMCAKAFKTPSGVKRHITVVHWRNEDNDTENSDALAFSLCPCCGEPSDSAHTLGDIQCKQCDKLFLQETSLERHISIDHPTGDAFECYDCKKSFKSRELLIDHMRVHPFKGVKCEGCNREFTRKFHLDRHIMQTGCTGVPKSVYECRVCKRNFTRKDNLAEHLKVHAGIRIKKKKKKYICEFCTKEFSSAALLNIHVRTHTGERPYGCDLCDRWFPSSGAMKKHRRMHTGERPYTCEQCGKKFSAKETLNRHWKVHTGEKPHQCKYCGKAFIQAAQLRAHVFHHTGETAYTCPHCNRAFTRNLRLTTHIKYMHEGAEPLPCEEPSCTKTFFRKEDVQRHMLTHSGNKPFECKICQKKFVVKSSLRIHEMTHRTEPPVSCEVCRRAFIRQDCLMRHMRSKHRDVLEDILANAEKKRLQQTLLRVVGTNKLQNSVQDTIVWTELTLTESIKELLTLLVDEDCLNEFGHPEAPVDKVLDSVIRRCGHMPASDEDFDYIGKLRENAKLLFTVVIDDDGVKELLDNLTVDEVIVYVLKLARKQANERDEYKQKVGGGDLTKFEDGESEAIEENTDRIDEEYEVDNPGNEEEEVD</sequence>
<dbReference type="RefSeq" id="XP_030747164.1">
    <property type="nucleotide sequence ID" value="XM_030891304.1"/>
</dbReference>
<evidence type="ECO:0000256" key="1">
    <source>
        <dbReference type="ARBA" id="ARBA00004123"/>
    </source>
</evidence>
<evidence type="ECO:0000256" key="7">
    <source>
        <dbReference type="ARBA" id="ARBA00023015"/>
    </source>
</evidence>
<proteinExistence type="inferred from homology"/>
<evidence type="ECO:0000256" key="2">
    <source>
        <dbReference type="ARBA" id="ARBA00006991"/>
    </source>
</evidence>
<evidence type="ECO:0000259" key="12">
    <source>
        <dbReference type="PROSITE" id="PS50157"/>
    </source>
</evidence>
<name>A0A6J2X859_SITOR</name>
<feature type="compositionally biased region" description="Acidic residues" evidence="11">
    <location>
        <begin position="795"/>
        <end position="824"/>
    </location>
</feature>
<evidence type="ECO:0000256" key="4">
    <source>
        <dbReference type="ARBA" id="ARBA00022737"/>
    </source>
</evidence>
<keyword evidence="8" id="KW-0804">Transcription</keyword>
<feature type="region of interest" description="Disordered" evidence="11">
    <location>
        <begin position="785"/>
        <end position="824"/>
    </location>
</feature>
<feature type="domain" description="C2H2-type" evidence="12">
    <location>
        <begin position="413"/>
        <end position="440"/>
    </location>
</feature>
<dbReference type="PROSITE" id="PS00028">
    <property type="entry name" value="ZINC_FINGER_C2H2_1"/>
    <property type="match status" value="11"/>
</dbReference>
<feature type="domain" description="C2H2-type" evidence="12">
    <location>
        <begin position="379"/>
        <end position="406"/>
    </location>
</feature>